<feature type="domain" description="tRNA-splicing endonuclease subunit Sen15" evidence="3">
    <location>
        <begin position="40"/>
        <end position="85"/>
    </location>
</feature>
<dbReference type="OrthoDB" id="10002170at2759"/>
<dbReference type="PANTHER" id="PTHR28582:SF1">
    <property type="entry name" value="TRNA-SPLICING ENDONUCLEASE SUBUNIT SEN15"/>
    <property type="match status" value="1"/>
</dbReference>
<protein>
    <submittedName>
        <fullName evidence="4">4028_t:CDS:1</fullName>
    </submittedName>
</protein>
<dbReference type="Proteomes" id="UP000789759">
    <property type="component" value="Unassembled WGS sequence"/>
</dbReference>
<dbReference type="EMBL" id="CAJVQA010003861">
    <property type="protein sequence ID" value="CAG8585459.1"/>
    <property type="molecule type" value="Genomic_DNA"/>
</dbReference>
<accession>A0A9N9C2I1</accession>
<dbReference type="GO" id="GO:0005634">
    <property type="term" value="C:nucleus"/>
    <property type="evidence" value="ECO:0007669"/>
    <property type="project" value="UniProtKB-ARBA"/>
</dbReference>
<dbReference type="Gene3D" id="3.40.1350.10">
    <property type="match status" value="2"/>
</dbReference>
<evidence type="ECO:0000259" key="3">
    <source>
        <dbReference type="Pfam" id="PF09631"/>
    </source>
</evidence>
<proteinExistence type="inferred from homology"/>
<dbReference type="Pfam" id="PF09631">
    <property type="entry name" value="Sen15"/>
    <property type="match status" value="1"/>
</dbReference>
<dbReference type="InterPro" id="IPR018593">
    <property type="entry name" value="tRNA-endonuc_su_Sen15"/>
</dbReference>
<evidence type="ECO:0000256" key="1">
    <source>
        <dbReference type="ARBA" id="ARBA00006091"/>
    </source>
</evidence>
<keyword evidence="5" id="KW-1185">Reference proteome</keyword>
<dbReference type="InterPro" id="IPR011856">
    <property type="entry name" value="tRNA_endonuc-like_dom_sf"/>
</dbReference>
<reference evidence="4" key="1">
    <citation type="submission" date="2021-06" db="EMBL/GenBank/DDBJ databases">
        <authorList>
            <person name="Kallberg Y."/>
            <person name="Tangrot J."/>
            <person name="Rosling A."/>
        </authorList>
    </citation>
    <scope>NUCLEOTIDE SEQUENCE</scope>
    <source>
        <strain evidence="4">FL966</strain>
    </source>
</reference>
<dbReference type="GO" id="GO:0006388">
    <property type="term" value="P:tRNA splicing, via endonucleolytic cleavage and ligation"/>
    <property type="evidence" value="ECO:0007669"/>
    <property type="project" value="InterPro"/>
</dbReference>
<organism evidence="4 5">
    <name type="scientific">Cetraspora pellucida</name>
    <dbReference type="NCBI Taxonomy" id="1433469"/>
    <lineage>
        <taxon>Eukaryota</taxon>
        <taxon>Fungi</taxon>
        <taxon>Fungi incertae sedis</taxon>
        <taxon>Mucoromycota</taxon>
        <taxon>Glomeromycotina</taxon>
        <taxon>Glomeromycetes</taxon>
        <taxon>Diversisporales</taxon>
        <taxon>Gigasporaceae</taxon>
        <taxon>Cetraspora</taxon>
    </lineage>
</organism>
<evidence type="ECO:0000256" key="2">
    <source>
        <dbReference type="ARBA" id="ARBA00022694"/>
    </source>
</evidence>
<comment type="caution">
    <text evidence="4">The sequence shown here is derived from an EMBL/GenBank/DDBJ whole genome shotgun (WGS) entry which is preliminary data.</text>
</comment>
<evidence type="ECO:0000313" key="4">
    <source>
        <dbReference type="EMBL" id="CAG8585459.1"/>
    </source>
</evidence>
<dbReference type="GO" id="GO:0003676">
    <property type="term" value="F:nucleic acid binding"/>
    <property type="evidence" value="ECO:0007669"/>
    <property type="project" value="InterPro"/>
</dbReference>
<feature type="non-terminal residue" evidence="4">
    <location>
        <position position="92"/>
    </location>
</feature>
<dbReference type="AlphaFoldDB" id="A0A9N9C2I1"/>
<dbReference type="InterPro" id="IPR036167">
    <property type="entry name" value="tRNA_intron_Endo_cat-like_sf"/>
</dbReference>
<comment type="similarity">
    <text evidence="1">Belongs to the SEN15 family.</text>
</comment>
<dbReference type="SUPFAM" id="SSF53032">
    <property type="entry name" value="tRNA-intron endonuclease catalytic domain-like"/>
    <property type="match status" value="1"/>
</dbReference>
<evidence type="ECO:0000313" key="5">
    <source>
        <dbReference type="Proteomes" id="UP000789759"/>
    </source>
</evidence>
<gene>
    <name evidence="4" type="ORF">CPELLU_LOCUS6294</name>
</gene>
<sequence>EASNLSQVYLDLTAVKSWTEVKVEDIEPLQRCVLLGRTSKLRKFPSLFVDCDPNNIKSITLAITFPDSTVVYYKIHDGINPPSDNSEIYDPI</sequence>
<name>A0A9N9C2I1_9GLOM</name>
<dbReference type="PANTHER" id="PTHR28582">
    <property type="entry name" value="TRNA-SPLICING ENDONUCLEASE SUBUNIT SEN15"/>
    <property type="match status" value="1"/>
</dbReference>
<keyword evidence="2" id="KW-0819">tRNA processing</keyword>